<protein>
    <recommendedName>
        <fullName evidence="4">CHHC U11-48K-type domain-containing protein</fullName>
    </recommendedName>
</protein>
<dbReference type="PANTHER" id="PTHR21402:SF5">
    <property type="entry name" value="GAMETOCYTE SPECIFIC FACTOR 1"/>
    <property type="match status" value="1"/>
</dbReference>
<dbReference type="EMBL" id="GGFK01012118">
    <property type="protein sequence ID" value="MBW45439.1"/>
    <property type="molecule type" value="Transcribed_RNA"/>
</dbReference>
<dbReference type="GO" id="GO:0008270">
    <property type="term" value="F:zinc ion binding"/>
    <property type="evidence" value="ECO:0007669"/>
    <property type="project" value="UniProtKB-KW"/>
</dbReference>
<sequence>MTGELVQCPFDPSHAVKRIRFPIHITKCRQNHPHVDLVPCPYNAMHWIPQRQLADHMGNCPDNFELAANES</sequence>
<dbReference type="InterPro" id="IPR036236">
    <property type="entry name" value="Znf_C2H2_sf"/>
</dbReference>
<dbReference type="AlphaFoldDB" id="A0A2M4AXA7"/>
<evidence type="ECO:0000259" key="4">
    <source>
        <dbReference type="PROSITE" id="PS51800"/>
    </source>
</evidence>
<dbReference type="Pfam" id="PF05253">
    <property type="entry name" value="zf-U11-48K"/>
    <property type="match status" value="2"/>
</dbReference>
<keyword evidence="2" id="KW-0863">Zinc-finger</keyword>
<feature type="domain" description="CHHC U11-48K-type" evidence="4">
    <location>
        <begin position="5"/>
        <end position="32"/>
    </location>
</feature>
<dbReference type="InterPro" id="IPR051591">
    <property type="entry name" value="UPF0224_FAM112_RNA_Proc"/>
</dbReference>
<dbReference type="PANTHER" id="PTHR21402">
    <property type="entry name" value="GAMETOCYTE SPECIFIC FACTOR 1-RELATED"/>
    <property type="match status" value="1"/>
</dbReference>
<evidence type="ECO:0000313" key="5">
    <source>
        <dbReference type="EMBL" id="MBW45439.1"/>
    </source>
</evidence>
<reference evidence="5" key="1">
    <citation type="submission" date="2018-01" db="EMBL/GenBank/DDBJ databases">
        <title>An insight into the sialome of Amazonian anophelines.</title>
        <authorList>
            <person name="Ribeiro J.M."/>
            <person name="Scarpassa V."/>
            <person name="Calvo E."/>
        </authorList>
    </citation>
    <scope>NUCLEOTIDE SEQUENCE</scope>
    <source>
        <tissue evidence="5">Salivary glands</tissue>
    </source>
</reference>
<evidence type="ECO:0000256" key="2">
    <source>
        <dbReference type="ARBA" id="ARBA00022771"/>
    </source>
</evidence>
<proteinExistence type="predicted"/>
<name>A0A2M4AXA7_9DIPT</name>
<accession>A0A2M4AXA7</accession>
<evidence type="ECO:0000256" key="3">
    <source>
        <dbReference type="ARBA" id="ARBA00022833"/>
    </source>
</evidence>
<dbReference type="PROSITE" id="PS51800">
    <property type="entry name" value="ZF_CHHC_U11_48K"/>
    <property type="match status" value="2"/>
</dbReference>
<dbReference type="InterPro" id="IPR022776">
    <property type="entry name" value="TRM13/UPF0224_CHHC_Znf_dom"/>
</dbReference>
<feature type="domain" description="CHHC U11-48K-type" evidence="4">
    <location>
        <begin position="37"/>
        <end position="64"/>
    </location>
</feature>
<organism evidence="5">
    <name type="scientific">Anopheles triannulatus</name>
    <dbReference type="NCBI Taxonomy" id="58253"/>
    <lineage>
        <taxon>Eukaryota</taxon>
        <taxon>Metazoa</taxon>
        <taxon>Ecdysozoa</taxon>
        <taxon>Arthropoda</taxon>
        <taxon>Hexapoda</taxon>
        <taxon>Insecta</taxon>
        <taxon>Pterygota</taxon>
        <taxon>Neoptera</taxon>
        <taxon>Endopterygota</taxon>
        <taxon>Diptera</taxon>
        <taxon>Nematocera</taxon>
        <taxon>Culicoidea</taxon>
        <taxon>Culicidae</taxon>
        <taxon>Anophelinae</taxon>
        <taxon>Anopheles</taxon>
    </lineage>
</organism>
<keyword evidence="3" id="KW-0862">Zinc</keyword>
<dbReference type="SUPFAM" id="SSF57667">
    <property type="entry name" value="beta-beta-alpha zinc fingers"/>
    <property type="match status" value="2"/>
</dbReference>
<keyword evidence="1" id="KW-0479">Metal-binding</keyword>
<evidence type="ECO:0000256" key="1">
    <source>
        <dbReference type="ARBA" id="ARBA00022723"/>
    </source>
</evidence>